<evidence type="ECO:0000313" key="3">
    <source>
        <dbReference type="Proteomes" id="UP000039046"/>
    </source>
</evidence>
<protein>
    <submittedName>
        <fullName evidence="2">Uncharacterized protein</fullName>
    </submittedName>
</protein>
<feature type="region of interest" description="Disordered" evidence="1">
    <location>
        <begin position="281"/>
        <end position="322"/>
    </location>
</feature>
<feature type="compositionally biased region" description="Polar residues" evidence="1">
    <location>
        <begin position="199"/>
        <end position="213"/>
    </location>
</feature>
<feature type="region of interest" description="Disordered" evidence="1">
    <location>
        <begin position="345"/>
        <end position="452"/>
    </location>
</feature>
<evidence type="ECO:0000313" key="2">
    <source>
        <dbReference type="EMBL" id="CEJ90993.1"/>
    </source>
</evidence>
<organism evidence="2 3">
    <name type="scientific">[Torrubiella] hemipterigena</name>
    <dbReference type="NCBI Taxonomy" id="1531966"/>
    <lineage>
        <taxon>Eukaryota</taxon>
        <taxon>Fungi</taxon>
        <taxon>Dikarya</taxon>
        <taxon>Ascomycota</taxon>
        <taxon>Pezizomycotina</taxon>
        <taxon>Sordariomycetes</taxon>
        <taxon>Hypocreomycetidae</taxon>
        <taxon>Hypocreales</taxon>
        <taxon>Clavicipitaceae</taxon>
        <taxon>Clavicipitaceae incertae sedis</taxon>
        <taxon>'Torrubiella' clade</taxon>
    </lineage>
</organism>
<dbReference type="HOGENOM" id="CLU_577700_0_0_1"/>
<feature type="compositionally biased region" description="Polar residues" evidence="1">
    <location>
        <begin position="281"/>
        <end position="298"/>
    </location>
</feature>
<evidence type="ECO:0000256" key="1">
    <source>
        <dbReference type="SAM" id="MobiDB-lite"/>
    </source>
</evidence>
<proteinExistence type="predicted"/>
<dbReference type="OrthoDB" id="4961388at2759"/>
<dbReference type="Proteomes" id="UP000039046">
    <property type="component" value="Unassembled WGS sequence"/>
</dbReference>
<dbReference type="STRING" id="1531966.A0A0A1TK49"/>
<feature type="compositionally biased region" description="Acidic residues" evidence="1">
    <location>
        <begin position="362"/>
        <end position="438"/>
    </location>
</feature>
<feature type="compositionally biased region" description="Basic and acidic residues" evidence="1">
    <location>
        <begin position="167"/>
        <end position="177"/>
    </location>
</feature>
<gene>
    <name evidence="2" type="ORF">VHEMI06740</name>
</gene>
<reference evidence="2 3" key="1">
    <citation type="journal article" date="2015" name="Genome Announc.">
        <title>Draft Genome Sequence and Gene Annotation of the Entomopathogenic Fungus Verticillium hemipterigenum.</title>
        <authorList>
            <person name="Horn F."/>
            <person name="Habel A."/>
            <person name="Scharf D.H."/>
            <person name="Dworschak J."/>
            <person name="Brakhage A.A."/>
            <person name="Guthke R."/>
            <person name="Hertweck C."/>
            <person name="Linde J."/>
        </authorList>
    </citation>
    <scope>NUCLEOTIDE SEQUENCE [LARGE SCALE GENOMIC DNA]</scope>
</reference>
<dbReference type="EMBL" id="CDHN01000003">
    <property type="protein sequence ID" value="CEJ90993.1"/>
    <property type="molecule type" value="Genomic_DNA"/>
</dbReference>
<name>A0A0A1TK49_9HYPO</name>
<keyword evidence="3" id="KW-1185">Reference proteome</keyword>
<feature type="region of interest" description="Disordered" evidence="1">
    <location>
        <begin position="152"/>
        <end position="215"/>
    </location>
</feature>
<sequence>MNHANSRSYRSLRTIQGLDYITALRGMGHIALWDFGKWLDYNQKEVEVRDRDFWDYMNRVARKAKPTEQVEAETLSAIMGSISKYTPRGTIGTRKPEINIASGDQQQSDLDPKTKFLLVDNEWAVAEAYYNAFYPVDKSSLKLVHNITLNSPSLEQDDLPNPSAEVVSHDTGPRGGRDLGSVQQSRNRRLPVDHGNRRSGVSHTNTGRLSSNIPFIRATSLPQQVNVENTGASSRASSEAASDSLFVREPRNRYHDHGSRVRDVMREGRNAYFGESFSWNSTVSRSVTPPSEAGATTNNDDKHNPDLFVDPQTDTKDSPSSQLIASDFNGYDIALDFDVDTLSTIDETGEGEPLRNSIAADTDGDDEMQDQEDNDTDIDSVEESDIGCDAEDEDEDDESSDEEGGEGDEDEEDESSNMEGVDGDQDNSDTAMDEDYESMSELIPIARVKSEEPALEGMDFASWPDMSSHMVLD</sequence>
<accession>A0A0A1TK49</accession>
<dbReference type="AlphaFoldDB" id="A0A0A1TK49"/>